<evidence type="ECO:0000256" key="5">
    <source>
        <dbReference type="ARBA" id="ARBA00023136"/>
    </source>
</evidence>
<proteinExistence type="inferred from homology"/>
<evidence type="ECO:0000256" key="1">
    <source>
        <dbReference type="ARBA" id="ARBA00004141"/>
    </source>
</evidence>
<dbReference type="GO" id="GO:0033013">
    <property type="term" value="P:tetrapyrrole metabolic process"/>
    <property type="evidence" value="ECO:0007669"/>
    <property type="project" value="UniProtKB-ARBA"/>
</dbReference>
<sequence length="124" mass="14289">MNDWYKNLKKSVLTPPAYVFGPIWATLYLLMTISLIIYLNAGYTTRGLILFGSQLAINLMWSRLFFGQRLICGSLLNEIIMNILVFFTYVEFKKSSTIAANLLLPYMVWILLAAYLNLYICVNN</sequence>
<dbReference type="PANTHER" id="PTHR10057:SF0">
    <property type="entry name" value="TRANSLOCATOR PROTEIN"/>
    <property type="match status" value="1"/>
</dbReference>
<dbReference type="GO" id="GO:0016020">
    <property type="term" value="C:membrane"/>
    <property type="evidence" value="ECO:0007669"/>
    <property type="project" value="UniProtKB-SubCell"/>
</dbReference>
<keyword evidence="5 6" id="KW-0472">Membrane</keyword>
<evidence type="ECO:0000256" key="2">
    <source>
        <dbReference type="ARBA" id="ARBA00007524"/>
    </source>
</evidence>
<dbReference type="CDD" id="cd15904">
    <property type="entry name" value="TSPO_MBR"/>
    <property type="match status" value="1"/>
</dbReference>
<keyword evidence="3 6" id="KW-0812">Transmembrane</keyword>
<comment type="subcellular location">
    <subcellularLocation>
        <location evidence="1">Membrane</location>
        <topology evidence="1">Multi-pass membrane protein</topology>
    </subcellularLocation>
</comment>
<comment type="similarity">
    <text evidence="2">Belongs to the TspO/BZRP family.</text>
</comment>
<feature type="transmembrane region" description="Helical" evidence="6">
    <location>
        <begin position="20"/>
        <end position="41"/>
    </location>
</feature>
<accession>A0A6C0DUE3</accession>
<evidence type="ECO:0008006" key="8">
    <source>
        <dbReference type="Google" id="ProtNLM"/>
    </source>
</evidence>
<evidence type="ECO:0000256" key="4">
    <source>
        <dbReference type="ARBA" id="ARBA00022989"/>
    </source>
</evidence>
<dbReference type="Gene3D" id="1.20.1260.100">
    <property type="entry name" value="TspO/MBR protein"/>
    <property type="match status" value="1"/>
</dbReference>
<reference evidence="7" key="1">
    <citation type="journal article" date="2020" name="Nature">
        <title>Giant virus diversity and host interactions through global metagenomics.</title>
        <authorList>
            <person name="Schulz F."/>
            <person name="Roux S."/>
            <person name="Paez-Espino D."/>
            <person name="Jungbluth S."/>
            <person name="Walsh D.A."/>
            <person name="Denef V.J."/>
            <person name="McMahon K.D."/>
            <person name="Konstantinidis K.T."/>
            <person name="Eloe-Fadrosh E.A."/>
            <person name="Kyrpides N.C."/>
            <person name="Woyke T."/>
        </authorList>
    </citation>
    <scope>NUCLEOTIDE SEQUENCE</scope>
    <source>
        <strain evidence="7">GVMAG-M-3300023174-60</strain>
    </source>
</reference>
<keyword evidence="4 6" id="KW-1133">Transmembrane helix</keyword>
<dbReference type="AlphaFoldDB" id="A0A6C0DUE3"/>
<dbReference type="PIRSF" id="PIRSF005859">
    <property type="entry name" value="PBR"/>
    <property type="match status" value="1"/>
</dbReference>
<dbReference type="FunFam" id="1.20.1260.100:FF:000001">
    <property type="entry name" value="translocator protein 2"/>
    <property type="match status" value="1"/>
</dbReference>
<feature type="transmembrane region" description="Helical" evidence="6">
    <location>
        <begin position="70"/>
        <end position="90"/>
    </location>
</feature>
<organism evidence="7">
    <name type="scientific">viral metagenome</name>
    <dbReference type="NCBI Taxonomy" id="1070528"/>
    <lineage>
        <taxon>unclassified sequences</taxon>
        <taxon>metagenomes</taxon>
        <taxon>organismal metagenomes</taxon>
    </lineage>
</organism>
<dbReference type="InterPro" id="IPR004307">
    <property type="entry name" value="TspO_MBR"/>
</dbReference>
<protein>
    <recommendedName>
        <fullName evidence="8">Tryptophan-rich sensory protein</fullName>
    </recommendedName>
</protein>
<dbReference type="PANTHER" id="PTHR10057">
    <property type="entry name" value="PERIPHERAL-TYPE BENZODIAZEPINE RECEPTOR"/>
    <property type="match status" value="1"/>
</dbReference>
<dbReference type="EMBL" id="MN739677">
    <property type="protein sequence ID" value="QHT20132.1"/>
    <property type="molecule type" value="Genomic_DNA"/>
</dbReference>
<evidence type="ECO:0000256" key="6">
    <source>
        <dbReference type="SAM" id="Phobius"/>
    </source>
</evidence>
<feature type="transmembrane region" description="Helical" evidence="6">
    <location>
        <begin position="102"/>
        <end position="122"/>
    </location>
</feature>
<name>A0A6C0DUE3_9ZZZZ</name>
<evidence type="ECO:0000256" key="3">
    <source>
        <dbReference type="ARBA" id="ARBA00022692"/>
    </source>
</evidence>
<dbReference type="Pfam" id="PF03073">
    <property type="entry name" value="TspO_MBR"/>
    <property type="match status" value="1"/>
</dbReference>
<evidence type="ECO:0000313" key="7">
    <source>
        <dbReference type="EMBL" id="QHT20132.1"/>
    </source>
</evidence>
<dbReference type="InterPro" id="IPR038330">
    <property type="entry name" value="TspO/MBR-related_sf"/>
</dbReference>